<gene>
    <name evidence="1" type="ORF">Tci_038345</name>
</gene>
<evidence type="ECO:0000313" key="1">
    <source>
        <dbReference type="EMBL" id="GEU66367.1"/>
    </source>
</evidence>
<name>A0A6L2LZI3_TANCI</name>
<accession>A0A6L2LZI3</accession>
<dbReference type="EMBL" id="BKCJ010005370">
    <property type="protein sequence ID" value="GEU66367.1"/>
    <property type="molecule type" value="Genomic_DNA"/>
</dbReference>
<reference evidence="1" key="1">
    <citation type="journal article" date="2019" name="Sci. Rep.">
        <title>Draft genome of Tanacetum cinerariifolium, the natural source of mosquito coil.</title>
        <authorList>
            <person name="Yamashiro T."/>
            <person name="Shiraishi A."/>
            <person name="Satake H."/>
            <person name="Nakayama K."/>
        </authorList>
    </citation>
    <scope>NUCLEOTIDE SEQUENCE</scope>
</reference>
<proteinExistence type="predicted"/>
<comment type="caution">
    <text evidence="1">The sequence shown here is derived from an EMBL/GenBank/DDBJ whole genome shotgun (WGS) entry which is preliminary data.</text>
</comment>
<feature type="non-terminal residue" evidence="1">
    <location>
        <position position="1"/>
    </location>
</feature>
<protein>
    <submittedName>
        <fullName evidence="1">Uncharacterized protein</fullName>
    </submittedName>
</protein>
<organism evidence="1">
    <name type="scientific">Tanacetum cinerariifolium</name>
    <name type="common">Dalmatian daisy</name>
    <name type="synonym">Chrysanthemum cinerariifolium</name>
    <dbReference type="NCBI Taxonomy" id="118510"/>
    <lineage>
        <taxon>Eukaryota</taxon>
        <taxon>Viridiplantae</taxon>
        <taxon>Streptophyta</taxon>
        <taxon>Embryophyta</taxon>
        <taxon>Tracheophyta</taxon>
        <taxon>Spermatophyta</taxon>
        <taxon>Magnoliopsida</taxon>
        <taxon>eudicotyledons</taxon>
        <taxon>Gunneridae</taxon>
        <taxon>Pentapetalae</taxon>
        <taxon>asterids</taxon>
        <taxon>campanulids</taxon>
        <taxon>Asterales</taxon>
        <taxon>Asteraceae</taxon>
        <taxon>Asteroideae</taxon>
        <taxon>Anthemideae</taxon>
        <taxon>Anthemidinae</taxon>
        <taxon>Tanacetum</taxon>
    </lineage>
</organism>
<sequence>IEEDIDPNNIADVFKIEGNLFDFEIPMCEAFNDFNYLLKINKDLFTFDIQGTRIYEEYELTYPMTMDLKVPWLDKEVPYPLCYYIREPYRFKNEITKWPTCSSDVNGFCNGGEIPGMVRVGRMTYFQDHK</sequence>
<dbReference type="AlphaFoldDB" id="A0A6L2LZI3"/>